<dbReference type="InterPro" id="IPR052042">
    <property type="entry name" value="Tail_sheath_structural"/>
</dbReference>
<dbReference type="OrthoDB" id="9767864at2"/>
<accession>A0A1M6P0R9</accession>
<evidence type="ECO:0000313" key="4">
    <source>
        <dbReference type="Proteomes" id="UP000184512"/>
    </source>
</evidence>
<dbReference type="RefSeq" id="WP_073191609.1">
    <property type="nucleotide sequence ID" value="NZ_FQZG01000141.1"/>
</dbReference>
<sequence>METPESHGVVNAPSGVAAFVDTFSCGPVLEPVSVGSVEEFAETFGRAERFVPGALAVRHFFDNGGKQAWVCGTGHEPGLTTLEALVYAVDSLRDTAFDLLCVPAAATLDEPGDLETPQLASFTRHAVRFVEDRQAMFLLDPPHWIEDSATMTAWARACGLDSQDAAVWFPPLKVETDSGIRQLGASGAMAGVIARVDREFGIWKAPTGTRGQLHGVSGIERLSDAEMGELNQAGVNSIRTEPGGAILAWGARTIAGATGYTGEWRYLNVRRTAQYVTRSITGSGLWPEGMPNDAALCGRIRQDVDAFCLRLFLGGALQGATPGEAWFVRCDTSTITQGDVDDGVVNLLVGLALSRPGEFANLRIQLPEPTRDPASGRPASTF</sequence>
<dbReference type="PANTHER" id="PTHR35861">
    <property type="match status" value="1"/>
</dbReference>
<dbReference type="Gene3D" id="3.40.50.11780">
    <property type="match status" value="1"/>
</dbReference>
<reference evidence="3 4" key="1">
    <citation type="submission" date="2016-11" db="EMBL/GenBank/DDBJ databases">
        <authorList>
            <person name="Jaros S."/>
            <person name="Januszkiewicz K."/>
            <person name="Wedrychowicz H."/>
        </authorList>
    </citation>
    <scope>NUCLEOTIDE SEQUENCE [LARGE SCALE GENOMIC DNA]</scope>
    <source>
        <strain evidence="3 4">DSM 12906</strain>
    </source>
</reference>
<dbReference type="Pfam" id="PF04984">
    <property type="entry name" value="Phage_sheath_1"/>
    <property type="match status" value="1"/>
</dbReference>
<comment type="similarity">
    <text evidence="1">Belongs to the myoviridae tail sheath protein family.</text>
</comment>
<feature type="domain" description="Tail sheath protein subtilisin-like" evidence="2">
    <location>
        <begin position="88"/>
        <end position="253"/>
    </location>
</feature>
<dbReference type="PANTHER" id="PTHR35861:SF1">
    <property type="entry name" value="PHAGE TAIL SHEATH PROTEIN"/>
    <property type="match status" value="1"/>
</dbReference>
<evidence type="ECO:0000259" key="2">
    <source>
        <dbReference type="Pfam" id="PF04984"/>
    </source>
</evidence>
<dbReference type="EMBL" id="FQZG01000141">
    <property type="protein sequence ID" value="SHK01504.1"/>
    <property type="molecule type" value="Genomic_DNA"/>
</dbReference>
<keyword evidence="4" id="KW-1185">Reference proteome</keyword>
<proteinExistence type="inferred from homology"/>
<dbReference type="AlphaFoldDB" id="A0A1M6P0R9"/>
<dbReference type="InterPro" id="IPR035089">
    <property type="entry name" value="Phage_sheath_subtilisin"/>
</dbReference>
<dbReference type="STRING" id="1123357.SAMN02745244_03757"/>
<gene>
    <name evidence="3" type="ORF">SAMN02745244_03757</name>
</gene>
<dbReference type="Proteomes" id="UP000184512">
    <property type="component" value="Unassembled WGS sequence"/>
</dbReference>
<evidence type="ECO:0000313" key="3">
    <source>
        <dbReference type="EMBL" id="SHK01504.1"/>
    </source>
</evidence>
<name>A0A1M6P0R9_9ACTN</name>
<evidence type="ECO:0000256" key="1">
    <source>
        <dbReference type="ARBA" id="ARBA00008005"/>
    </source>
</evidence>
<protein>
    <recommendedName>
        <fullName evidence="2">Tail sheath protein subtilisin-like domain-containing protein</fullName>
    </recommendedName>
</protein>
<organism evidence="3 4">
    <name type="scientific">Tessaracoccus bendigoensis DSM 12906</name>
    <dbReference type="NCBI Taxonomy" id="1123357"/>
    <lineage>
        <taxon>Bacteria</taxon>
        <taxon>Bacillati</taxon>
        <taxon>Actinomycetota</taxon>
        <taxon>Actinomycetes</taxon>
        <taxon>Propionibacteriales</taxon>
        <taxon>Propionibacteriaceae</taxon>
        <taxon>Tessaracoccus</taxon>
    </lineage>
</organism>